<keyword evidence="3 6" id="KW-0812">Transmembrane</keyword>
<evidence type="ECO:0000256" key="5">
    <source>
        <dbReference type="ARBA" id="ARBA00023136"/>
    </source>
</evidence>
<dbReference type="GO" id="GO:0055085">
    <property type="term" value="P:transmembrane transport"/>
    <property type="evidence" value="ECO:0007669"/>
    <property type="project" value="InterPro"/>
</dbReference>
<dbReference type="SUPFAM" id="SSF103506">
    <property type="entry name" value="Mitochondrial carrier"/>
    <property type="match status" value="1"/>
</dbReference>
<proteinExistence type="inferred from homology"/>
<evidence type="ECO:0000256" key="4">
    <source>
        <dbReference type="ARBA" id="ARBA00022737"/>
    </source>
</evidence>
<dbReference type="PROSITE" id="PS50920">
    <property type="entry name" value="SOLCAR"/>
    <property type="match status" value="3"/>
</dbReference>
<dbReference type="AlphaFoldDB" id="A0A0D6QWD5"/>
<dbReference type="PRINTS" id="PR00926">
    <property type="entry name" value="MITOCARRIER"/>
</dbReference>
<name>A0A0D6QWD5_ARACU</name>
<evidence type="ECO:0000313" key="8">
    <source>
        <dbReference type="EMBL" id="JAG94864.1"/>
    </source>
</evidence>
<keyword evidence="5 6" id="KW-0472">Membrane</keyword>
<dbReference type="InterPro" id="IPR023395">
    <property type="entry name" value="MCP_dom_sf"/>
</dbReference>
<dbReference type="InterPro" id="IPR002067">
    <property type="entry name" value="MCP"/>
</dbReference>
<protein>
    <submittedName>
        <fullName evidence="8">Uncharacterized protein</fullName>
    </submittedName>
</protein>
<dbReference type="EMBL" id="GCKF01042201">
    <property type="protein sequence ID" value="JAG94864.1"/>
    <property type="molecule type" value="Transcribed_RNA"/>
</dbReference>
<accession>A0A0D6QWD5</accession>
<comment type="similarity">
    <text evidence="7">Belongs to the mitochondrial carrier (TC 2.A.29) family.</text>
</comment>
<keyword evidence="4" id="KW-0677">Repeat</keyword>
<dbReference type="InterPro" id="IPR018108">
    <property type="entry name" value="MCP_transmembrane"/>
</dbReference>
<comment type="subcellular location">
    <subcellularLocation>
        <location evidence="1">Membrane</location>
        <topology evidence="1">Multi-pass membrane protein</topology>
    </subcellularLocation>
</comment>
<dbReference type="GO" id="GO:0016020">
    <property type="term" value="C:membrane"/>
    <property type="evidence" value="ECO:0007669"/>
    <property type="project" value="UniProtKB-SubCell"/>
</dbReference>
<feature type="repeat" description="Solcar" evidence="6">
    <location>
        <begin position="245"/>
        <end position="329"/>
    </location>
</feature>
<feature type="repeat" description="Solcar" evidence="6">
    <location>
        <begin position="151"/>
        <end position="234"/>
    </location>
</feature>
<keyword evidence="2 7" id="KW-0813">Transport</keyword>
<evidence type="ECO:0000256" key="7">
    <source>
        <dbReference type="RuleBase" id="RU000488"/>
    </source>
</evidence>
<evidence type="ECO:0000256" key="3">
    <source>
        <dbReference type="ARBA" id="ARBA00022692"/>
    </source>
</evidence>
<evidence type="ECO:0000256" key="6">
    <source>
        <dbReference type="PROSITE-ProRule" id="PRU00282"/>
    </source>
</evidence>
<reference evidence="8" key="1">
    <citation type="submission" date="2015-03" db="EMBL/GenBank/DDBJ databases">
        <title>A transcriptome of Araucaria cunninghamii, an australian fine timber species.</title>
        <authorList>
            <person name="Jing Yi C.J.Y."/>
            <person name="Yin San L.Y.S."/>
            <person name="Abdul Karim S.S."/>
            <person name="Wan Azmi N.N."/>
            <person name="Hercus R.R."/>
            <person name="Croft L.L."/>
        </authorList>
    </citation>
    <scope>NUCLEOTIDE SEQUENCE</scope>
    <source>
        <strain evidence="8">MI0301</strain>
        <tissue evidence="8">Leaf</tissue>
    </source>
</reference>
<dbReference type="PANTHER" id="PTHR24089">
    <property type="entry name" value="SOLUTE CARRIER FAMILY 25"/>
    <property type="match status" value="1"/>
</dbReference>
<dbReference type="Pfam" id="PF00153">
    <property type="entry name" value="Mito_carr"/>
    <property type="match status" value="3"/>
</dbReference>
<sequence>MSKRRSGVGVCGGVEARTGDKNAVICLQWNANQRLLPPEMVPVGLFASIGVAIPSSNPGDDGQRQQQRQIGIMAAAAGAAAGAAAPVSELGFGGRYLAALASASASSSAEFGFKTMIPREEIEGLVEEKAAGKREKVVKRQRWGLKLRVGNASLKRLVSGAIAGAVSRTAVAPLETIRTHLMVGSSGDSVVEVFHHIMRQEGWQGLFRGNGVNVIRVAPSKAIELFAYDTVKNFLTPKPGEPPWVPFPVSPVAGATAGVCSTLCTYPLELLKTRMTIQRGVYDNLVDAFMKIVREEGPAELYRGLTPSVIGVVPYAAANYFAYDTLRKLYRKLSKKEQIGNLATLLIGSAAGAIASSATFPLEVARKQMQVGALSGRQVYDNLFHALSSILEKEGMAGLYRGLGPSCMKLVPAAGISFMCYEACKRLLIEEDN</sequence>
<feature type="repeat" description="Solcar" evidence="6">
    <location>
        <begin position="339"/>
        <end position="427"/>
    </location>
</feature>
<organism evidence="8">
    <name type="scientific">Araucaria cunninghamii</name>
    <name type="common">Hoop pine</name>
    <name type="synonym">Moreton Bay pine</name>
    <dbReference type="NCBI Taxonomy" id="56994"/>
    <lineage>
        <taxon>Eukaryota</taxon>
        <taxon>Viridiplantae</taxon>
        <taxon>Streptophyta</taxon>
        <taxon>Embryophyta</taxon>
        <taxon>Tracheophyta</taxon>
        <taxon>Spermatophyta</taxon>
        <taxon>Pinopsida</taxon>
        <taxon>Pinidae</taxon>
        <taxon>Conifers II</taxon>
        <taxon>Araucariales</taxon>
        <taxon>Araucariaceae</taxon>
        <taxon>Araucaria</taxon>
    </lineage>
</organism>
<evidence type="ECO:0000256" key="1">
    <source>
        <dbReference type="ARBA" id="ARBA00004141"/>
    </source>
</evidence>
<dbReference type="Gene3D" id="1.50.40.10">
    <property type="entry name" value="Mitochondrial carrier domain"/>
    <property type="match status" value="1"/>
</dbReference>
<evidence type="ECO:0000256" key="2">
    <source>
        <dbReference type="ARBA" id="ARBA00022448"/>
    </source>
</evidence>